<dbReference type="EMBL" id="CABVHK010000015">
    <property type="protein sequence ID" value="VVN21085.1"/>
    <property type="molecule type" value="Genomic_DNA"/>
</dbReference>
<protein>
    <submittedName>
        <fullName evidence="1">Uncharacterized protein</fullName>
    </submittedName>
</protein>
<dbReference type="AlphaFoldDB" id="A0A5E6VST1"/>
<evidence type="ECO:0000313" key="2">
    <source>
        <dbReference type="Proteomes" id="UP000326953"/>
    </source>
</evidence>
<sequence>MISPVTEGLVVQAAREWAARKNKSDAAAVANAEETMVALKAKLDAEEYGHALEKLYREYNES</sequence>
<dbReference type="Proteomes" id="UP000326953">
    <property type="component" value="Unassembled WGS sequence"/>
</dbReference>
<name>A0A5E6VST1_PSEFL</name>
<evidence type="ECO:0000313" key="1">
    <source>
        <dbReference type="EMBL" id="VVN21085.1"/>
    </source>
</evidence>
<proteinExistence type="predicted"/>
<dbReference type="RefSeq" id="WP_150712713.1">
    <property type="nucleotide sequence ID" value="NZ_CABVHK010000015.1"/>
</dbReference>
<accession>A0A5E6VST1</accession>
<organism evidence="1 2">
    <name type="scientific">Pseudomonas fluorescens</name>
    <dbReference type="NCBI Taxonomy" id="294"/>
    <lineage>
        <taxon>Bacteria</taxon>
        <taxon>Pseudomonadati</taxon>
        <taxon>Pseudomonadota</taxon>
        <taxon>Gammaproteobacteria</taxon>
        <taxon>Pseudomonadales</taxon>
        <taxon>Pseudomonadaceae</taxon>
        <taxon>Pseudomonas</taxon>
    </lineage>
</organism>
<reference evidence="1 2" key="1">
    <citation type="submission" date="2019-09" db="EMBL/GenBank/DDBJ databases">
        <authorList>
            <person name="Chandra G."/>
            <person name="Truman W A."/>
        </authorList>
    </citation>
    <scope>NUCLEOTIDE SEQUENCE [LARGE SCALE GENOMIC DNA]</scope>
    <source>
        <strain evidence="1">PS662</strain>
    </source>
</reference>
<gene>
    <name evidence="1" type="ORF">PS662_04371</name>
</gene>